<dbReference type="EMBL" id="BMEC01000001">
    <property type="protein sequence ID" value="GGC21380.1"/>
    <property type="molecule type" value="Genomic_DNA"/>
</dbReference>
<accession>A0ABQ1LA22</accession>
<evidence type="ECO:0000313" key="3">
    <source>
        <dbReference type="Proteomes" id="UP000636010"/>
    </source>
</evidence>
<dbReference type="Pfam" id="PF13676">
    <property type="entry name" value="TIR_2"/>
    <property type="match status" value="1"/>
</dbReference>
<dbReference type="Gene3D" id="3.40.50.10140">
    <property type="entry name" value="Toll/interleukin-1 receptor homology (TIR) domain"/>
    <property type="match status" value="1"/>
</dbReference>
<dbReference type="SUPFAM" id="SSF109604">
    <property type="entry name" value="HD-domain/PDEase-like"/>
    <property type="match status" value="1"/>
</dbReference>
<dbReference type="RefSeq" id="WP_188460063.1">
    <property type="nucleotide sequence ID" value="NZ_BAABHU010000001.1"/>
</dbReference>
<reference evidence="3" key="1">
    <citation type="journal article" date="2019" name="Int. J. Syst. Evol. Microbiol.">
        <title>The Global Catalogue of Microorganisms (GCM) 10K type strain sequencing project: providing services to taxonomists for standard genome sequencing and annotation.</title>
        <authorList>
            <consortium name="The Broad Institute Genomics Platform"/>
            <consortium name="The Broad Institute Genome Sequencing Center for Infectious Disease"/>
            <person name="Wu L."/>
            <person name="Ma J."/>
        </authorList>
    </citation>
    <scope>NUCLEOTIDE SEQUENCE [LARGE SCALE GENOMIC DNA]</scope>
    <source>
        <strain evidence="3">CGMCC 1.10832</strain>
    </source>
</reference>
<dbReference type="PROSITE" id="PS50104">
    <property type="entry name" value="TIR"/>
    <property type="match status" value="1"/>
</dbReference>
<comment type="caution">
    <text evidence="2">The sequence shown here is derived from an EMBL/GenBank/DDBJ whole genome shotgun (WGS) entry which is preliminary data.</text>
</comment>
<keyword evidence="3" id="KW-1185">Reference proteome</keyword>
<evidence type="ECO:0000313" key="2">
    <source>
        <dbReference type="EMBL" id="GGC21380.1"/>
    </source>
</evidence>
<dbReference type="Gene3D" id="1.10.3210.10">
    <property type="entry name" value="Hypothetical protein af1432"/>
    <property type="match status" value="1"/>
</dbReference>
<dbReference type="SUPFAM" id="SSF52200">
    <property type="entry name" value="Toll/Interleukin receptor TIR domain"/>
    <property type="match status" value="1"/>
</dbReference>
<dbReference type="Proteomes" id="UP000636010">
    <property type="component" value="Unassembled WGS sequence"/>
</dbReference>
<sequence length="434" mass="50898">MKIFLSHATKDKKLVLRINKDLKSHGFDTWLDSDNIPIGGSIVTFIQQGLEDTDVFMLFLSPFSVHSKWVQSEWQAQYFKQVKESKIIILPILISDCEIPKFLTDIKYADFRDDNGYESNLSVLLETLNSMKHEKEEIHRWGEGKPNTSSIYDCTLDFLEDMKDEHISLPLRAHKKINILESLKKINRSGKILRLKKYKQAKIPARSIYDHILSVAYVADFLLPHIDHGIEQQEYVELARCIAFHELNEVVLGDIPTYTPMSQRQRKYSRTYAEARLRSVEPSKREKIANDFIWLFLNERHRISIDTVNKILSNKTSKINLTFRTFDKIDPIIAIWRYLHFYRGKLGVDSVFFTKLMRDFFENPDIKKFLRTNKLDNKILNLVINLQDRSKADQYYSNPDKLFQEKSLFQLPESAVKSAIEVVPLFFNNVSNKH</sequence>
<feature type="domain" description="TIR" evidence="1">
    <location>
        <begin position="1"/>
        <end position="131"/>
    </location>
</feature>
<organism evidence="2 3">
    <name type="scientific">Marivirga lumbricoides</name>
    <dbReference type="NCBI Taxonomy" id="1046115"/>
    <lineage>
        <taxon>Bacteria</taxon>
        <taxon>Pseudomonadati</taxon>
        <taxon>Bacteroidota</taxon>
        <taxon>Cytophagia</taxon>
        <taxon>Cytophagales</taxon>
        <taxon>Marivirgaceae</taxon>
        <taxon>Marivirga</taxon>
    </lineage>
</organism>
<protein>
    <recommendedName>
        <fullName evidence="1">TIR domain-containing protein</fullName>
    </recommendedName>
</protein>
<name>A0ABQ1LA22_9BACT</name>
<dbReference type="InterPro" id="IPR000157">
    <property type="entry name" value="TIR_dom"/>
</dbReference>
<dbReference type="InterPro" id="IPR035897">
    <property type="entry name" value="Toll_tir_struct_dom_sf"/>
</dbReference>
<proteinExistence type="predicted"/>
<evidence type="ECO:0000259" key="1">
    <source>
        <dbReference type="PROSITE" id="PS50104"/>
    </source>
</evidence>
<dbReference type="InterPro" id="IPR006674">
    <property type="entry name" value="HD_domain"/>
</dbReference>
<gene>
    <name evidence="2" type="ORF">GCM10011506_03260</name>
</gene>
<dbReference type="Pfam" id="PF13023">
    <property type="entry name" value="HD_3"/>
    <property type="match status" value="1"/>
</dbReference>